<reference evidence="2" key="1">
    <citation type="submission" date="2020-08" db="EMBL/GenBank/DDBJ databases">
        <title>Multicomponent nature underlies the extraordinary mechanical properties of spider dragline silk.</title>
        <authorList>
            <person name="Kono N."/>
            <person name="Nakamura H."/>
            <person name="Mori M."/>
            <person name="Yoshida Y."/>
            <person name="Ohtoshi R."/>
            <person name="Malay A.D."/>
            <person name="Moran D.A.P."/>
            <person name="Tomita M."/>
            <person name="Numata K."/>
            <person name="Arakawa K."/>
        </authorList>
    </citation>
    <scope>NUCLEOTIDE SEQUENCE</scope>
</reference>
<protein>
    <submittedName>
        <fullName evidence="2">Uncharacterized protein</fullName>
    </submittedName>
</protein>
<feature type="compositionally biased region" description="Basic residues" evidence="1">
    <location>
        <begin position="120"/>
        <end position="133"/>
    </location>
</feature>
<name>A0A8X6U8Z3_NEPPI</name>
<feature type="compositionally biased region" description="Basic and acidic residues" evidence="1">
    <location>
        <begin position="194"/>
        <end position="207"/>
    </location>
</feature>
<dbReference type="AlphaFoldDB" id="A0A8X6U8Z3"/>
<keyword evidence="4" id="KW-1185">Reference proteome</keyword>
<dbReference type="EMBL" id="BMAW01074114">
    <property type="protein sequence ID" value="GFT90721.1"/>
    <property type="molecule type" value="Genomic_DNA"/>
</dbReference>
<comment type="caution">
    <text evidence="2">The sequence shown here is derived from an EMBL/GenBank/DDBJ whole genome shotgun (WGS) entry which is preliminary data.</text>
</comment>
<organism evidence="2 4">
    <name type="scientific">Nephila pilipes</name>
    <name type="common">Giant wood spider</name>
    <name type="synonym">Nephila maculata</name>
    <dbReference type="NCBI Taxonomy" id="299642"/>
    <lineage>
        <taxon>Eukaryota</taxon>
        <taxon>Metazoa</taxon>
        <taxon>Ecdysozoa</taxon>
        <taxon>Arthropoda</taxon>
        <taxon>Chelicerata</taxon>
        <taxon>Arachnida</taxon>
        <taxon>Araneae</taxon>
        <taxon>Araneomorphae</taxon>
        <taxon>Entelegynae</taxon>
        <taxon>Araneoidea</taxon>
        <taxon>Nephilidae</taxon>
        <taxon>Nephila</taxon>
    </lineage>
</organism>
<evidence type="ECO:0000313" key="3">
    <source>
        <dbReference type="EMBL" id="GFU24519.1"/>
    </source>
</evidence>
<evidence type="ECO:0000313" key="4">
    <source>
        <dbReference type="Proteomes" id="UP000887013"/>
    </source>
</evidence>
<gene>
    <name evidence="2" type="ORF">NPIL_400441</name>
    <name evidence="3" type="ORF">NPIL_656501</name>
</gene>
<dbReference type="EMBL" id="BMAW01032212">
    <property type="protein sequence ID" value="GFU24519.1"/>
    <property type="molecule type" value="Genomic_DNA"/>
</dbReference>
<sequence>MVLDLLDFFWYFGRGDVGRGLLGNGTVLSRGSRARKDVFGSTGMPDQLLQMMITVAEFDTLKNHPGGRINPVRISQVPDIPCPINQKCSELSKGATPLAECREENSLTTAACSTGSKTSARQRRQNSGKKRSTRSKEPRAATVSKTTGSKAAAAGRQDRTSVANRIDQKCSELSKGATPSECREENSPTTAGEHSSRQQDVSGDRTPARRGAQGATSSDRQQDDEQQIVKNEFTI</sequence>
<evidence type="ECO:0000256" key="1">
    <source>
        <dbReference type="SAM" id="MobiDB-lite"/>
    </source>
</evidence>
<feature type="region of interest" description="Disordered" evidence="1">
    <location>
        <begin position="104"/>
        <end position="235"/>
    </location>
</feature>
<dbReference type="Proteomes" id="UP000887013">
    <property type="component" value="Unassembled WGS sequence"/>
</dbReference>
<accession>A0A8X6U8Z3</accession>
<proteinExistence type="predicted"/>
<feature type="compositionally biased region" description="Polar residues" evidence="1">
    <location>
        <begin position="106"/>
        <end position="119"/>
    </location>
</feature>
<evidence type="ECO:0000313" key="2">
    <source>
        <dbReference type="EMBL" id="GFT90721.1"/>
    </source>
</evidence>